<dbReference type="SUPFAM" id="SSF50249">
    <property type="entry name" value="Nucleic acid-binding proteins"/>
    <property type="match status" value="1"/>
</dbReference>
<dbReference type="InterPro" id="IPR050326">
    <property type="entry name" value="NAD_dep_DNA_ligaseB"/>
</dbReference>
<evidence type="ECO:0000256" key="2">
    <source>
        <dbReference type="ARBA" id="ARBA00022598"/>
    </source>
</evidence>
<evidence type="ECO:0000313" key="11">
    <source>
        <dbReference type="EMBL" id="SKA44988.1"/>
    </source>
</evidence>
<dbReference type="Gene3D" id="3.30.1490.70">
    <property type="match status" value="1"/>
</dbReference>
<dbReference type="GO" id="GO:0005524">
    <property type="term" value="F:ATP binding"/>
    <property type="evidence" value="ECO:0007669"/>
    <property type="project" value="InterPro"/>
</dbReference>
<feature type="signal peptide" evidence="7">
    <location>
        <begin position="1"/>
        <end position="42"/>
    </location>
</feature>
<sequence>MSLIHYQPLSYFNDSFKNQNVSKQLTPIAALISLALSFPLAAAQPPLMLAKSLPSDQLNAAHYSDDNQIHDIFTVTDYLVSEKLDGIRAYWNGQQLLTKTGNIIHAPTWFYANFPNTPLDGELWIERGQFQALTRIVLDNKPDHQAWKNVNYMVFDLPHNSAPFSDRYLQLQALIEQQRDQNNQPLKHLQWVEHKSLDNLAILVQWLDIISSHDGEGLMLHHKSNNYTSGRTEHLLKLKNHHDAEAIIIGYEEGNGKYQGMMGSVWVKTATNNTFKIGSGFNDQQRKSPPAIGSTIQYRYNGYTNNGIPRFARFIRVRNNPDS</sequence>
<keyword evidence="4" id="KW-0227">DNA damage</keyword>
<proteinExistence type="predicted"/>
<dbReference type="InterPro" id="IPR012340">
    <property type="entry name" value="NA-bd_OB-fold"/>
</dbReference>
<dbReference type="Gene3D" id="2.40.50.140">
    <property type="entry name" value="Nucleic acid-binding proteins"/>
    <property type="match status" value="1"/>
</dbReference>
<dbReference type="GO" id="GO:0006260">
    <property type="term" value="P:DNA replication"/>
    <property type="evidence" value="ECO:0007669"/>
    <property type="project" value="UniProtKB-KW"/>
</dbReference>
<keyword evidence="3" id="KW-0235">DNA replication</keyword>
<dbReference type="Pfam" id="PF14743">
    <property type="entry name" value="DNA_ligase_OB_2"/>
    <property type="match status" value="1"/>
</dbReference>
<dbReference type="AlphaFoldDB" id="A0A1T4TXF4"/>
<dbReference type="EC" id="6.5.1.1" evidence="11"/>
<evidence type="ECO:0000259" key="9">
    <source>
        <dbReference type="Pfam" id="PF14743"/>
    </source>
</evidence>
<evidence type="ECO:0000313" key="13">
    <source>
        <dbReference type="Proteomes" id="UP001306119"/>
    </source>
</evidence>
<dbReference type="Gene3D" id="3.30.470.30">
    <property type="entry name" value="DNA ligase/mRNA capping enzyme"/>
    <property type="match status" value="1"/>
</dbReference>
<dbReference type="EMBL" id="JAYXUG010000002">
    <property type="protein sequence ID" value="MEC6831044.1"/>
    <property type="molecule type" value="Genomic_DNA"/>
</dbReference>
<evidence type="ECO:0000313" key="12">
    <source>
        <dbReference type="Proteomes" id="UP000191116"/>
    </source>
</evidence>
<evidence type="ECO:0000256" key="4">
    <source>
        <dbReference type="ARBA" id="ARBA00022763"/>
    </source>
</evidence>
<keyword evidence="13" id="KW-1185">Reference proteome</keyword>
<evidence type="ECO:0000256" key="1">
    <source>
        <dbReference type="ARBA" id="ARBA00001968"/>
    </source>
</evidence>
<evidence type="ECO:0000256" key="5">
    <source>
        <dbReference type="ARBA" id="ARBA00023204"/>
    </source>
</evidence>
<keyword evidence="7" id="KW-0732">Signal</keyword>
<feature type="domain" description="DNA ligase OB-like" evidence="9">
    <location>
        <begin position="253"/>
        <end position="318"/>
    </location>
</feature>
<dbReference type="Proteomes" id="UP001306119">
    <property type="component" value="Unassembled WGS sequence"/>
</dbReference>
<dbReference type="InterPro" id="IPR029319">
    <property type="entry name" value="DNA_ligase_OB"/>
</dbReference>
<dbReference type="PANTHER" id="PTHR47810">
    <property type="entry name" value="DNA LIGASE"/>
    <property type="match status" value="1"/>
</dbReference>
<dbReference type="GO" id="GO:0006281">
    <property type="term" value="P:DNA repair"/>
    <property type="evidence" value="ECO:0007669"/>
    <property type="project" value="UniProtKB-KW"/>
</dbReference>
<evidence type="ECO:0000313" key="10">
    <source>
        <dbReference type="EMBL" id="MEC6831044.1"/>
    </source>
</evidence>
<keyword evidence="2 11" id="KW-0436">Ligase</keyword>
<name>A0A1T4TXF4_9GAMM</name>
<dbReference type="CDD" id="cd07896">
    <property type="entry name" value="Adenylation_kDNA_ligase_like"/>
    <property type="match status" value="1"/>
</dbReference>
<gene>
    <name evidence="11" type="primary">ligA_2</name>
    <name evidence="11" type="ORF">CZ814_02553</name>
    <name evidence="10" type="ORF">VXS06_04620</name>
</gene>
<feature type="chain" id="PRO_5012549599" evidence="7">
    <location>
        <begin position="43"/>
        <end position="323"/>
    </location>
</feature>
<dbReference type="Pfam" id="PF01068">
    <property type="entry name" value="DNA_ligase_A_M"/>
    <property type="match status" value="1"/>
</dbReference>
<evidence type="ECO:0000259" key="8">
    <source>
        <dbReference type="Pfam" id="PF01068"/>
    </source>
</evidence>
<evidence type="ECO:0000256" key="7">
    <source>
        <dbReference type="SAM" id="SignalP"/>
    </source>
</evidence>
<dbReference type="PANTHER" id="PTHR47810:SF1">
    <property type="entry name" value="DNA LIGASE B"/>
    <property type="match status" value="1"/>
</dbReference>
<comment type="cofactor">
    <cofactor evidence="1">
        <name>a divalent metal cation</name>
        <dbReference type="ChEBI" id="CHEBI:60240"/>
    </cofactor>
</comment>
<evidence type="ECO:0000256" key="6">
    <source>
        <dbReference type="ARBA" id="ARBA00034003"/>
    </source>
</evidence>
<dbReference type="EMBL" id="FUWP01000014">
    <property type="protein sequence ID" value="SKA44988.1"/>
    <property type="molecule type" value="Genomic_DNA"/>
</dbReference>
<dbReference type="OrthoDB" id="9782700at2"/>
<organism evidence="11 12">
    <name type="scientific">Photobacterium toruni</name>
    <dbReference type="NCBI Taxonomy" id="1935446"/>
    <lineage>
        <taxon>Bacteria</taxon>
        <taxon>Pseudomonadati</taxon>
        <taxon>Pseudomonadota</taxon>
        <taxon>Gammaproteobacteria</taxon>
        <taxon>Vibrionales</taxon>
        <taxon>Vibrionaceae</taxon>
        <taxon>Photobacterium</taxon>
    </lineage>
</organism>
<dbReference type="InterPro" id="IPR012310">
    <property type="entry name" value="DNA_ligase_ATP-dep_cent"/>
</dbReference>
<reference evidence="10 13" key="2">
    <citation type="submission" date="2024-01" db="EMBL/GenBank/DDBJ databases">
        <title>Active colonisers of the gastrointestinal tract of Atlantic salmon farmed in a warm water region.</title>
        <authorList>
            <person name="Bowman J.P."/>
        </authorList>
    </citation>
    <scope>NUCLEOTIDE SEQUENCE [LARGE SCALE GENOMIC DNA]</scope>
    <source>
        <strain evidence="10 13">S3MW1</strain>
    </source>
</reference>
<dbReference type="CDD" id="cd08041">
    <property type="entry name" value="OBF_kDNA_ligase_like"/>
    <property type="match status" value="1"/>
</dbReference>
<comment type="catalytic activity">
    <reaction evidence="6">
        <text>ATP + (deoxyribonucleotide)n-3'-hydroxyl + 5'-phospho-(deoxyribonucleotide)m = (deoxyribonucleotide)n+m + AMP + diphosphate.</text>
        <dbReference type="EC" id="6.5.1.1"/>
    </reaction>
</comment>
<dbReference type="SUPFAM" id="SSF56091">
    <property type="entry name" value="DNA ligase/mRNA capping enzyme, catalytic domain"/>
    <property type="match status" value="1"/>
</dbReference>
<reference evidence="11 12" key="1">
    <citation type="submission" date="2017-02" db="EMBL/GenBank/DDBJ databases">
        <authorList>
            <person name="Peterson S.W."/>
        </authorList>
    </citation>
    <scope>NUCLEOTIDE SEQUENCE [LARGE SCALE GENOMIC DNA]</scope>
    <source>
        <strain evidence="11 12">CECT 9189</strain>
    </source>
</reference>
<dbReference type="GO" id="GO:0006310">
    <property type="term" value="P:DNA recombination"/>
    <property type="evidence" value="ECO:0007669"/>
    <property type="project" value="InterPro"/>
</dbReference>
<keyword evidence="5" id="KW-0234">DNA repair</keyword>
<feature type="domain" description="ATP-dependent DNA ligase family profile" evidence="8">
    <location>
        <begin position="108"/>
        <end position="239"/>
    </location>
</feature>
<dbReference type="Proteomes" id="UP000191116">
    <property type="component" value="Unassembled WGS sequence"/>
</dbReference>
<evidence type="ECO:0000256" key="3">
    <source>
        <dbReference type="ARBA" id="ARBA00022705"/>
    </source>
</evidence>
<dbReference type="GO" id="GO:0003910">
    <property type="term" value="F:DNA ligase (ATP) activity"/>
    <property type="evidence" value="ECO:0007669"/>
    <property type="project" value="UniProtKB-EC"/>
</dbReference>
<accession>A0A1T4TXF4</accession>
<dbReference type="RefSeq" id="WP_096777854.1">
    <property type="nucleotide sequence ID" value="NZ_AP024855.1"/>
</dbReference>
<protein>
    <submittedName>
        <fullName evidence="11">DNA ligase</fullName>
        <ecNumber evidence="11">6.5.1.1</ecNumber>
    </submittedName>
</protein>
<dbReference type="NCBIfam" id="NF006592">
    <property type="entry name" value="PRK09125.1"/>
    <property type="match status" value="1"/>
</dbReference>